<reference evidence="2 3" key="1">
    <citation type="journal article" date="2019" name="Int. J. Syst. Evol. Microbiol.">
        <title>The Global Catalogue of Microorganisms (GCM) 10K type strain sequencing project: providing services to taxonomists for standard genome sequencing and annotation.</title>
        <authorList>
            <consortium name="The Broad Institute Genomics Platform"/>
            <consortium name="The Broad Institute Genome Sequencing Center for Infectious Disease"/>
            <person name="Wu L."/>
            <person name="Ma J."/>
        </authorList>
    </citation>
    <scope>NUCLEOTIDE SEQUENCE [LARGE SCALE GENOMIC DNA]</scope>
    <source>
        <strain evidence="2 3">JCM 16227</strain>
    </source>
</reference>
<comment type="caution">
    <text evidence="2">The sequence shown here is derived from an EMBL/GenBank/DDBJ whole genome shotgun (WGS) entry which is preliminary data.</text>
</comment>
<accession>A0ABN3HFB0</accession>
<evidence type="ECO:0000256" key="1">
    <source>
        <dbReference type="SAM" id="Phobius"/>
    </source>
</evidence>
<sequence>MATIESGTRVGVGEYVSNAADAHGTRADAAEPDDLRLWPPPTVGLLADPGAPRQLAEAIGGGLAEDLGDDLGGQWSVEVSEESLPIAPSGAIPLAERTPDLLRRHRWRYVVYLTDLTHYRGRSALRYLLAAGEPAVVVFVPTLGCTRRRTKVRTLVREILRADAETDTGVDYRPGGHSHVWPPASQLPDDGVRGPLGHARMLTGMVHSNRPAAMGRALRGCTAVGMASGAFGIFFGSVWPIADSMSFARLAAVSVCVIAALSSWLILRNGLWTRRRRNLAPQSGSLDNASTVVTVSSAVTLMHVILFVGLTVLATAVVEPAYLASRLGHAVSVVDYLVIGWFAASMGTMAGALGSNFDNEEVVREATYSQRWHQRRLMFEDYGG</sequence>
<feature type="transmembrane region" description="Helical" evidence="1">
    <location>
        <begin position="217"/>
        <end position="241"/>
    </location>
</feature>
<keyword evidence="1" id="KW-0812">Transmembrane</keyword>
<feature type="transmembrane region" description="Helical" evidence="1">
    <location>
        <begin position="247"/>
        <end position="267"/>
    </location>
</feature>
<dbReference type="Proteomes" id="UP001501170">
    <property type="component" value="Unassembled WGS sequence"/>
</dbReference>
<protein>
    <submittedName>
        <fullName evidence="2">Uncharacterized protein</fullName>
    </submittedName>
</protein>
<evidence type="ECO:0000313" key="2">
    <source>
        <dbReference type="EMBL" id="GAA2378621.1"/>
    </source>
</evidence>
<name>A0ABN3HFB0_9ACTN</name>
<organism evidence="2 3">
    <name type="scientific">Gordonia cholesterolivorans</name>
    <dbReference type="NCBI Taxonomy" id="559625"/>
    <lineage>
        <taxon>Bacteria</taxon>
        <taxon>Bacillati</taxon>
        <taxon>Actinomycetota</taxon>
        <taxon>Actinomycetes</taxon>
        <taxon>Mycobacteriales</taxon>
        <taxon>Gordoniaceae</taxon>
        <taxon>Gordonia</taxon>
    </lineage>
</organism>
<gene>
    <name evidence="2" type="ORF">GCM10009855_18220</name>
</gene>
<keyword evidence="1" id="KW-0472">Membrane</keyword>
<evidence type="ECO:0000313" key="3">
    <source>
        <dbReference type="Proteomes" id="UP001501170"/>
    </source>
</evidence>
<keyword evidence="1" id="KW-1133">Transmembrane helix</keyword>
<feature type="transmembrane region" description="Helical" evidence="1">
    <location>
        <begin position="288"/>
        <end position="316"/>
    </location>
</feature>
<keyword evidence="3" id="KW-1185">Reference proteome</keyword>
<proteinExistence type="predicted"/>
<feature type="transmembrane region" description="Helical" evidence="1">
    <location>
        <begin position="336"/>
        <end position="354"/>
    </location>
</feature>
<dbReference type="EMBL" id="BAAARB010000008">
    <property type="protein sequence ID" value="GAA2378621.1"/>
    <property type="molecule type" value="Genomic_DNA"/>
</dbReference>